<gene>
    <name evidence="1" type="ORF">UFOPK2788_00202</name>
</gene>
<dbReference type="EMBL" id="CAEZYV010000017">
    <property type="protein sequence ID" value="CAB4731204.1"/>
    <property type="molecule type" value="Genomic_DNA"/>
</dbReference>
<proteinExistence type="predicted"/>
<dbReference type="AlphaFoldDB" id="A0A6J6S8G4"/>
<reference evidence="1" key="1">
    <citation type="submission" date="2020-05" db="EMBL/GenBank/DDBJ databases">
        <authorList>
            <person name="Chiriac C."/>
            <person name="Salcher M."/>
            <person name="Ghai R."/>
            <person name="Kavagutti S V."/>
        </authorList>
    </citation>
    <scope>NUCLEOTIDE SEQUENCE</scope>
</reference>
<organism evidence="1">
    <name type="scientific">freshwater metagenome</name>
    <dbReference type="NCBI Taxonomy" id="449393"/>
    <lineage>
        <taxon>unclassified sequences</taxon>
        <taxon>metagenomes</taxon>
        <taxon>ecological metagenomes</taxon>
    </lineage>
</organism>
<name>A0A6J6S8G4_9ZZZZ</name>
<evidence type="ECO:0000313" key="1">
    <source>
        <dbReference type="EMBL" id="CAB4731204.1"/>
    </source>
</evidence>
<protein>
    <submittedName>
        <fullName evidence="1">Unannotated protein</fullName>
    </submittedName>
</protein>
<accession>A0A6J6S8G4</accession>
<sequence>MRANAFTFPYTFFREGAEQVLAELANSGFTGINLALNYHGSRDFLLRQGPQLEYLADGFHYYLPDENKYALDSIKPAAADHLLDNKMLEGVMAAAKSVGMEINAWAVFMHNSGVGVIEPSACVENALDNRFLSELCPSNPRVAKYAYGLVADLSSRGITSIAMESMHWHGARHGEHHERFFMELSATTEFLISLCFCKSCIANFDATGADGAALKAKVASALQPFLTDKDPWLGAEVTKAGLAKILGDDILKYLSVREATLADVYAEIFRIASAAGVQVSYVDQSTLLDMNTTNPLDLSWLVGIDPELIKKSLTAFEPLVYRKSADEVAAIFKHYKERLDMRLKPILRPTFPDNTDEQTLKEKVAALTKLGATDIDFYLLDTWRPRDLTWVANALAN</sequence>